<dbReference type="InterPro" id="IPR038765">
    <property type="entry name" value="Papain-like_cys_pep_sf"/>
</dbReference>
<feature type="active site" evidence="5">
    <location>
        <position position="85"/>
    </location>
</feature>
<sequence length="458" mass="52606">MHHMKLKQFVLGNEGRALEITAEFCQKLKSNYEGTPKYKLAELGVVRNGVVESAENVSAKSQNPFVFSIEVPTLKIPQQYHSGRCWLFAIVNLLNQQISQKLEIAEFELSQNYLYFYDKLEKANFFYKNIIETADLELGSRELDFLLSKPQEDGGQWDMLVSLIEKYGIVPSYSMPETENSRSSADMNKYLNAKLRLDAKKLRQMVAEDCSQKDIDEVTSQMLAEVYRMLAICIGAPPEKIDMKYRDDAGNYHAGLNLTPKEFANKYLLMNLKDYIPIIHAPSKNKVYNQTYTVAMMGNIIEGQPIKYLNVDMATLKALTIKQLKDHEAVWFGSDIGQYTDRKLGIMATDIYAVDNLFDVDFTSNKQDRLEYCQSLLTHAMVISGVDLQNDQPTIWKVQNSWGEEIGYKGFFMMTDAWLEEYVYQVVINKKYLTKEQLAKYQEEPVILPPWDPMGSLA</sequence>
<dbReference type="Pfam" id="PF03051">
    <property type="entry name" value="Peptidase_C1_2"/>
    <property type="match status" value="1"/>
</dbReference>
<comment type="similarity">
    <text evidence="4">Belongs to the peptidase C1 family.</text>
</comment>
<reference evidence="6" key="1">
    <citation type="journal article" date="2011" name="Int. J. Med. Microbiol.">
        <title>A multiresistance megaplasmid pLG1 bearing a hylEfm genomic island in hospital Enterococcus faecium isolates.</title>
        <authorList>
            <person name="Laverde Gomez J.A."/>
            <person name="van Schaik W."/>
            <person name="Freitas A.R."/>
            <person name="Coque T.M."/>
            <person name="Weaver K.E."/>
            <person name="Francia M.V."/>
            <person name="Witte W."/>
            <person name="Werner G."/>
        </authorList>
    </citation>
    <scope>NUCLEOTIDE SEQUENCE</scope>
    <source>
        <strain evidence="6">64/3xUW2774</strain>
        <plasmid evidence="6">pLG1</plasmid>
    </source>
</reference>
<dbReference type="GO" id="GO:0070005">
    <property type="term" value="F:cysteine-type aminopeptidase activity"/>
    <property type="evidence" value="ECO:0007669"/>
    <property type="project" value="InterPro"/>
</dbReference>
<evidence type="ECO:0000256" key="4">
    <source>
        <dbReference type="PIRNR" id="PIRNR005700"/>
    </source>
</evidence>
<dbReference type="GO" id="GO:0009636">
    <property type="term" value="P:response to toxic substance"/>
    <property type="evidence" value="ECO:0007669"/>
    <property type="project" value="TreeGrafter"/>
</dbReference>
<evidence type="ECO:0000256" key="2">
    <source>
        <dbReference type="ARBA" id="ARBA00022801"/>
    </source>
</evidence>
<keyword evidence="6" id="KW-0614">Plasmid</keyword>
<keyword evidence="3 4" id="KW-0788">Thiol protease</keyword>
<protein>
    <recommendedName>
        <fullName evidence="4">Aminopeptidase</fullName>
    </recommendedName>
</protein>
<keyword evidence="2 4" id="KW-0378">Hydrolase</keyword>
<dbReference type="GO" id="GO:0006508">
    <property type="term" value="P:proteolysis"/>
    <property type="evidence" value="ECO:0007669"/>
    <property type="project" value="UniProtKB-KW"/>
</dbReference>
<dbReference type="GO" id="GO:0043418">
    <property type="term" value="P:homocysteine catabolic process"/>
    <property type="evidence" value="ECO:0007669"/>
    <property type="project" value="TreeGrafter"/>
</dbReference>
<geneLocation type="plasmid" evidence="6">
    <name>pLG1</name>
</geneLocation>
<dbReference type="GO" id="GO:0005737">
    <property type="term" value="C:cytoplasm"/>
    <property type="evidence" value="ECO:0007669"/>
    <property type="project" value="TreeGrafter"/>
</dbReference>
<gene>
    <name evidence="6" type="ORF">pLG1-0133</name>
</gene>
<dbReference type="PANTHER" id="PTHR10363">
    <property type="entry name" value="BLEOMYCIN HYDROLASE"/>
    <property type="match status" value="1"/>
</dbReference>
<keyword evidence="4" id="KW-0031">Aminopeptidase</keyword>
<accession>E3USK6</accession>
<feature type="active site" evidence="5">
    <location>
        <position position="400"/>
    </location>
</feature>
<name>E3USK6_ENTFC</name>
<dbReference type="MEROPS" id="C01.086"/>
<proteinExistence type="inferred from homology"/>
<dbReference type="SUPFAM" id="SSF54001">
    <property type="entry name" value="Cysteine proteinases"/>
    <property type="match status" value="1"/>
</dbReference>
<evidence type="ECO:0000256" key="5">
    <source>
        <dbReference type="PIRSR" id="PIRSR005700-1"/>
    </source>
</evidence>
<dbReference type="PANTHER" id="PTHR10363:SF2">
    <property type="entry name" value="BLEOMYCIN HYDROLASE"/>
    <property type="match status" value="1"/>
</dbReference>
<dbReference type="CDD" id="cd00585">
    <property type="entry name" value="Peptidase_C1B"/>
    <property type="match status" value="1"/>
</dbReference>
<dbReference type="Gene3D" id="3.90.70.10">
    <property type="entry name" value="Cysteine proteinases"/>
    <property type="match status" value="1"/>
</dbReference>
<dbReference type="EMBL" id="HM565176">
    <property type="protein sequence ID" value="ADO66833.1"/>
    <property type="molecule type" value="Genomic_DNA"/>
</dbReference>
<evidence type="ECO:0000256" key="3">
    <source>
        <dbReference type="ARBA" id="ARBA00022807"/>
    </source>
</evidence>
<dbReference type="InterPro" id="IPR004134">
    <property type="entry name" value="Peptidase_C1B"/>
</dbReference>
<evidence type="ECO:0000313" key="6">
    <source>
        <dbReference type="EMBL" id="ADO66833.1"/>
    </source>
</evidence>
<evidence type="ECO:0000256" key="1">
    <source>
        <dbReference type="ARBA" id="ARBA00022670"/>
    </source>
</evidence>
<feature type="active site" evidence="5">
    <location>
        <position position="379"/>
    </location>
</feature>
<organism evidence="6">
    <name type="scientific">Enterococcus faecium</name>
    <name type="common">Streptococcus faecium</name>
    <dbReference type="NCBI Taxonomy" id="1352"/>
    <lineage>
        <taxon>Bacteria</taxon>
        <taxon>Bacillati</taxon>
        <taxon>Bacillota</taxon>
        <taxon>Bacilli</taxon>
        <taxon>Lactobacillales</taxon>
        <taxon>Enterococcaceae</taxon>
        <taxon>Enterococcus</taxon>
    </lineage>
</organism>
<dbReference type="PIRSF" id="PIRSF005700">
    <property type="entry name" value="PepC"/>
    <property type="match status" value="1"/>
</dbReference>
<dbReference type="AlphaFoldDB" id="E3USK6"/>
<keyword evidence="1 4" id="KW-0645">Protease</keyword>